<evidence type="ECO:0000259" key="1">
    <source>
        <dbReference type="Pfam" id="PF06902"/>
    </source>
</evidence>
<dbReference type="AlphaFoldDB" id="A0AAU7BRU4"/>
<evidence type="ECO:0000313" key="2">
    <source>
        <dbReference type="EMBL" id="XBG60674.1"/>
    </source>
</evidence>
<dbReference type="Pfam" id="PF06902">
    <property type="entry name" value="Fer4_19"/>
    <property type="match status" value="1"/>
</dbReference>
<dbReference type="Gene3D" id="3.30.70.20">
    <property type="match status" value="1"/>
</dbReference>
<organism evidence="2">
    <name type="scientific">Pontimicrobium sp. SW4</name>
    <dbReference type="NCBI Taxonomy" id="3153519"/>
    <lineage>
        <taxon>Bacteria</taxon>
        <taxon>Pseudomonadati</taxon>
        <taxon>Bacteroidota</taxon>
        <taxon>Flavobacteriia</taxon>
        <taxon>Flavobacteriales</taxon>
        <taxon>Flavobacteriaceae</taxon>
        <taxon>Pontimicrobium</taxon>
    </lineage>
</organism>
<reference evidence="2" key="1">
    <citation type="submission" date="2024-05" db="EMBL/GenBank/DDBJ databases">
        <title>Pontimicrobium maritimus sp. nov., isolated form sea water.</title>
        <authorList>
            <person name="Muhammad N."/>
            <person name="Vuong T.Q."/>
            <person name="Han H.L."/>
            <person name="Kim S.-G."/>
        </authorList>
    </citation>
    <scope>NUCLEOTIDE SEQUENCE</scope>
    <source>
        <strain evidence="2">SW4</strain>
    </source>
</reference>
<proteinExistence type="predicted"/>
<sequence length="67" mass="7565">MEEFKKEDITVLWDATKCVHAGYCVKLLPNVYRPGETPWVHTDCASKEDIINQVSQCPSGALTIKQQ</sequence>
<name>A0AAU7BRU4_9FLAO</name>
<dbReference type="RefSeq" id="WP_347922904.1">
    <property type="nucleotide sequence ID" value="NZ_CP157199.1"/>
</dbReference>
<accession>A0AAU7BRU4</accession>
<feature type="domain" description="Divergent 4Fe-4S mono-cluster" evidence="1">
    <location>
        <begin position="5"/>
        <end position="65"/>
    </location>
</feature>
<dbReference type="SUPFAM" id="SSF54862">
    <property type="entry name" value="4Fe-4S ferredoxins"/>
    <property type="match status" value="1"/>
</dbReference>
<protein>
    <submittedName>
        <fullName evidence="2">(4Fe-4S)-binding protein</fullName>
    </submittedName>
</protein>
<dbReference type="EMBL" id="CP157199">
    <property type="protein sequence ID" value="XBG60674.1"/>
    <property type="molecule type" value="Genomic_DNA"/>
</dbReference>
<dbReference type="InterPro" id="IPR010693">
    <property type="entry name" value="Divergent_4Fe-4S_mono-cluster"/>
</dbReference>
<gene>
    <name evidence="2" type="ORF">ABGB03_12480</name>
</gene>